<dbReference type="Proteomes" id="UP001172457">
    <property type="component" value="Chromosome 1"/>
</dbReference>
<accession>A0AA38TYM1</accession>
<proteinExistence type="predicted"/>
<reference evidence="2" key="1">
    <citation type="submission" date="2023-03" db="EMBL/GenBank/DDBJ databases">
        <title>Chromosome-scale reference genome and RAD-based genetic map of yellow starthistle (Centaurea solstitialis) reveal putative structural variation and QTLs associated with invader traits.</title>
        <authorList>
            <person name="Reatini B."/>
            <person name="Cang F.A."/>
            <person name="Jiang Q."/>
            <person name="Mckibben M.T.W."/>
            <person name="Barker M.S."/>
            <person name="Rieseberg L.H."/>
            <person name="Dlugosch K.M."/>
        </authorList>
    </citation>
    <scope>NUCLEOTIDE SEQUENCE</scope>
    <source>
        <strain evidence="2">CAN-66</strain>
        <tissue evidence="2">Leaf</tissue>
    </source>
</reference>
<dbReference type="EMBL" id="JARYMX010000001">
    <property type="protein sequence ID" value="KAJ9568524.1"/>
    <property type="molecule type" value="Genomic_DNA"/>
</dbReference>
<keyword evidence="1" id="KW-0732">Signal</keyword>
<name>A0AA38TYM1_9ASTR</name>
<organism evidence="2 3">
    <name type="scientific">Centaurea solstitialis</name>
    <name type="common">yellow star-thistle</name>
    <dbReference type="NCBI Taxonomy" id="347529"/>
    <lineage>
        <taxon>Eukaryota</taxon>
        <taxon>Viridiplantae</taxon>
        <taxon>Streptophyta</taxon>
        <taxon>Embryophyta</taxon>
        <taxon>Tracheophyta</taxon>
        <taxon>Spermatophyta</taxon>
        <taxon>Magnoliopsida</taxon>
        <taxon>eudicotyledons</taxon>
        <taxon>Gunneridae</taxon>
        <taxon>Pentapetalae</taxon>
        <taxon>asterids</taxon>
        <taxon>campanulids</taxon>
        <taxon>Asterales</taxon>
        <taxon>Asteraceae</taxon>
        <taxon>Carduoideae</taxon>
        <taxon>Cardueae</taxon>
        <taxon>Centaureinae</taxon>
        <taxon>Centaurea</taxon>
    </lineage>
</organism>
<evidence type="ECO:0000256" key="1">
    <source>
        <dbReference type="SAM" id="SignalP"/>
    </source>
</evidence>
<evidence type="ECO:0000313" key="3">
    <source>
        <dbReference type="Proteomes" id="UP001172457"/>
    </source>
</evidence>
<comment type="caution">
    <text evidence="2">The sequence shown here is derived from an EMBL/GenBank/DDBJ whole genome shotgun (WGS) entry which is preliminary data.</text>
</comment>
<dbReference type="AlphaFoldDB" id="A0AA38TYM1"/>
<evidence type="ECO:0000313" key="2">
    <source>
        <dbReference type="EMBL" id="KAJ9568524.1"/>
    </source>
</evidence>
<protein>
    <submittedName>
        <fullName evidence="2">Uncharacterized protein</fullName>
    </submittedName>
</protein>
<feature type="chain" id="PRO_5041320574" evidence="1">
    <location>
        <begin position="21"/>
        <end position="444"/>
    </location>
</feature>
<sequence>MNHFISLFLIAVVLIPSAGGVVFKPCRVCGADIPENEITSHIDPSEVLKEDPPLQIDPSVWADLPLGLQTGRRREFPPEKFPPEKEKVEKTDWTVSLQGMRLHEKDRGAKCICTNVCQSSLDRQKARVNGSTSLRTTLLVEVRYAYLTLPLGGIYWARLVGFICVFGFCCCYGEIFFYTVGFGTPNFDCMRGNVICRHVVTSETLFGAARNLLRVGPASHALQVIIPPVRRLLFNFWATTEVRTGTRKNGKEYTFVHGFIHSLIDQSLEAFSFTLTDLRTILKFPGKPAGAQNFEPVPSNAELITFMNSFHYNWRINGKDQLPDKCVNEISRSRMSAEMAYIFTHVIQGLTDKVGSLEQGSTAQVQIFFSLIKNMNIDFAKIIFDDLISRLKKGKGRKETVLYPRFLSTIFQKSLDEDYPAGDLSYHTLADNILVSRDFLVSPP</sequence>
<feature type="signal peptide" evidence="1">
    <location>
        <begin position="1"/>
        <end position="20"/>
    </location>
</feature>
<gene>
    <name evidence="2" type="ORF">OSB04_004490</name>
</gene>
<keyword evidence="3" id="KW-1185">Reference proteome</keyword>